<dbReference type="AlphaFoldDB" id="A0A1W1CLB0"/>
<gene>
    <name evidence="1" type="ORF">MNB_SV-12-1356</name>
</gene>
<sequence length="134" mass="15976">MSAIINHSYFDFFTIAIEAYNSQNKNIYRKLMITLISTYKALINEIELSSSYLDKTEKLHYLENELETFYDNMYDSMDIIKLYKKRLEELKNQDGLFADLYEVIDKLYLVMIEHLDRVSTLEVKSIQQKYAKVS</sequence>
<protein>
    <submittedName>
        <fullName evidence="1">Uncharacterized protein</fullName>
    </submittedName>
</protein>
<name>A0A1W1CLB0_9ZZZZ</name>
<accession>A0A1W1CLB0</accession>
<dbReference type="EMBL" id="FPHE01000152">
    <property type="protein sequence ID" value="SFV66451.1"/>
    <property type="molecule type" value="Genomic_DNA"/>
</dbReference>
<proteinExistence type="predicted"/>
<evidence type="ECO:0000313" key="1">
    <source>
        <dbReference type="EMBL" id="SFV66451.1"/>
    </source>
</evidence>
<reference evidence="1" key="1">
    <citation type="submission" date="2016-10" db="EMBL/GenBank/DDBJ databases">
        <authorList>
            <person name="de Groot N.N."/>
        </authorList>
    </citation>
    <scope>NUCLEOTIDE SEQUENCE</scope>
</reference>
<organism evidence="1">
    <name type="scientific">hydrothermal vent metagenome</name>
    <dbReference type="NCBI Taxonomy" id="652676"/>
    <lineage>
        <taxon>unclassified sequences</taxon>
        <taxon>metagenomes</taxon>
        <taxon>ecological metagenomes</taxon>
    </lineage>
</organism>